<proteinExistence type="predicted"/>
<gene>
    <name evidence="5" type="ORF">CUV01_06115</name>
</gene>
<keyword evidence="2 4" id="KW-0732">Signal</keyword>
<evidence type="ECO:0000256" key="3">
    <source>
        <dbReference type="ARBA" id="ARBA00022764"/>
    </source>
</evidence>
<sequence length="322" mass="34944">MKLRHTMLGLLATAAILPSAVSAQTVLRLAENQPDSNPVTVAMYRFAELVKEYTAGEVEVQVFAGAQLGQEPETIEQAQAGIVDFTRVNSVGLANVVPTMGAFTLPYVFADWDHKYRVLDGDIGAEVLEDLADVGLKGFAYMDAGSRSFYTVEGKPIASIDDLKGMKIRVQPAPISIRMMELLGAVPTPMNYGEVYSALQTGVIDGAENDFVSYETSAHYEVAPNYVIDAHLSPPALLLMNKARFDGLPPEQQEAITKAAVESAMFEREIMREANEAARTTVVDGGAVVNEIDNAPFQAAVQPIYEEFPDLTPLLDRIAAEK</sequence>
<dbReference type="Pfam" id="PF03480">
    <property type="entry name" value="DctP"/>
    <property type="match status" value="1"/>
</dbReference>
<evidence type="ECO:0000313" key="5">
    <source>
        <dbReference type="EMBL" id="AUH35246.1"/>
    </source>
</evidence>
<dbReference type="GO" id="GO:0055085">
    <property type="term" value="P:transmembrane transport"/>
    <property type="evidence" value="ECO:0007669"/>
    <property type="project" value="InterPro"/>
</dbReference>
<dbReference type="SUPFAM" id="SSF53850">
    <property type="entry name" value="Periplasmic binding protein-like II"/>
    <property type="match status" value="1"/>
</dbReference>
<accession>A0A2K9EWE1</accession>
<dbReference type="NCBIfam" id="NF037995">
    <property type="entry name" value="TRAP_S1"/>
    <property type="match status" value="1"/>
</dbReference>
<dbReference type="RefSeq" id="WP_101461898.1">
    <property type="nucleotide sequence ID" value="NZ_CP025408.1"/>
</dbReference>
<keyword evidence="6" id="KW-1185">Reference proteome</keyword>
<dbReference type="KEGG" id="paro:CUV01_06115"/>
<dbReference type="AlphaFoldDB" id="A0A2K9EWE1"/>
<dbReference type="InterPro" id="IPR038404">
    <property type="entry name" value="TRAP_DctP_sf"/>
</dbReference>
<dbReference type="InterPro" id="IPR018389">
    <property type="entry name" value="DctP_fam"/>
</dbReference>
<keyword evidence="3" id="KW-0574">Periplasm</keyword>
<dbReference type="Proteomes" id="UP000233742">
    <property type="component" value="Chromosome"/>
</dbReference>
<dbReference type="PANTHER" id="PTHR33376">
    <property type="match status" value="1"/>
</dbReference>
<dbReference type="InterPro" id="IPR004682">
    <property type="entry name" value="TRAP_DctP"/>
</dbReference>
<dbReference type="PIRSF" id="PIRSF006470">
    <property type="entry name" value="DctB"/>
    <property type="match status" value="1"/>
</dbReference>
<feature type="signal peptide" evidence="4">
    <location>
        <begin position="1"/>
        <end position="23"/>
    </location>
</feature>
<evidence type="ECO:0000313" key="6">
    <source>
        <dbReference type="Proteomes" id="UP000233742"/>
    </source>
</evidence>
<dbReference type="PANTHER" id="PTHR33376:SF2">
    <property type="entry name" value="DICARBOXYLATE-BINDING PERIPLASMIC PROTEIN"/>
    <property type="match status" value="1"/>
</dbReference>
<dbReference type="Gene3D" id="3.40.190.170">
    <property type="entry name" value="Bacterial extracellular solute-binding protein, family 7"/>
    <property type="match status" value="1"/>
</dbReference>
<organism evidence="5 6">
    <name type="scientific">Paracoccus tegillarcae</name>
    <dbReference type="NCBI Taxonomy" id="1529068"/>
    <lineage>
        <taxon>Bacteria</taxon>
        <taxon>Pseudomonadati</taxon>
        <taxon>Pseudomonadota</taxon>
        <taxon>Alphaproteobacteria</taxon>
        <taxon>Rhodobacterales</taxon>
        <taxon>Paracoccaceae</taxon>
        <taxon>Paracoccus</taxon>
    </lineage>
</organism>
<reference evidence="5 6" key="1">
    <citation type="submission" date="2017-12" db="EMBL/GenBank/DDBJ databases">
        <authorList>
            <person name="Hurst M.R.H."/>
        </authorList>
    </citation>
    <scope>NUCLEOTIDE SEQUENCE [LARGE SCALE GENOMIC DNA]</scope>
    <source>
        <strain evidence="5 6">BM15</strain>
    </source>
</reference>
<dbReference type="EMBL" id="CP025408">
    <property type="protein sequence ID" value="AUH35246.1"/>
    <property type="molecule type" value="Genomic_DNA"/>
</dbReference>
<dbReference type="OrthoDB" id="8673861at2"/>
<name>A0A2K9EWE1_9RHOB</name>
<evidence type="ECO:0000256" key="2">
    <source>
        <dbReference type="ARBA" id="ARBA00022729"/>
    </source>
</evidence>
<dbReference type="GO" id="GO:0030288">
    <property type="term" value="C:outer membrane-bounded periplasmic space"/>
    <property type="evidence" value="ECO:0007669"/>
    <property type="project" value="InterPro"/>
</dbReference>
<protein>
    <submittedName>
        <fullName evidence="5">C4-dicarboxylate ABC transporter</fullName>
    </submittedName>
</protein>
<comment type="subcellular location">
    <subcellularLocation>
        <location evidence="1">Periplasm</location>
    </subcellularLocation>
</comment>
<evidence type="ECO:0000256" key="4">
    <source>
        <dbReference type="SAM" id="SignalP"/>
    </source>
</evidence>
<dbReference type="GO" id="GO:0030246">
    <property type="term" value="F:carbohydrate binding"/>
    <property type="evidence" value="ECO:0007669"/>
    <property type="project" value="TreeGrafter"/>
</dbReference>
<feature type="chain" id="PRO_5014830450" evidence="4">
    <location>
        <begin position="24"/>
        <end position="322"/>
    </location>
</feature>
<evidence type="ECO:0000256" key="1">
    <source>
        <dbReference type="ARBA" id="ARBA00004418"/>
    </source>
</evidence>
<dbReference type="NCBIfam" id="TIGR00787">
    <property type="entry name" value="dctP"/>
    <property type="match status" value="1"/>
</dbReference>
<dbReference type="CDD" id="cd13671">
    <property type="entry name" value="PBP2_TRAP_SBP_like_3"/>
    <property type="match status" value="1"/>
</dbReference>